<keyword evidence="3" id="KW-1185">Reference proteome</keyword>
<dbReference type="Gene3D" id="1.10.10.10">
    <property type="entry name" value="Winged helix-like DNA-binding domain superfamily/Winged helix DNA-binding domain"/>
    <property type="match status" value="1"/>
</dbReference>
<accession>A0A4R6QHM8</accession>
<dbReference type="PANTHER" id="PTHR33221:SF4">
    <property type="entry name" value="HTH-TYPE TRANSCRIPTIONAL REPRESSOR NSRR"/>
    <property type="match status" value="1"/>
</dbReference>
<dbReference type="Proteomes" id="UP000295361">
    <property type="component" value="Unassembled WGS sequence"/>
</dbReference>
<evidence type="ECO:0000256" key="1">
    <source>
        <dbReference type="ARBA" id="ARBA00023125"/>
    </source>
</evidence>
<sequence length="172" mass="18883">MRLSEYTDYTLRVLMYCARHRERLVTINELAEQHALSKGHLMKVVNDLARQELIETTRGRGGGLRLSKEPGTIRIGDVVRASETDFRLVECFDPSTNACTLTPNCRLKHLFDTALRGYFQALDGATLADLTVGSPGPEGHSAGAAVRVKRAVAVAMPASTQPPLRVKAPARR</sequence>
<dbReference type="NCBIfam" id="TIGR00738">
    <property type="entry name" value="rrf2_super"/>
    <property type="match status" value="1"/>
</dbReference>
<reference evidence="2 3" key="1">
    <citation type="submission" date="2019-03" db="EMBL/GenBank/DDBJ databases">
        <title>Genomic Encyclopedia of Type Strains, Phase IV (KMG-IV): sequencing the most valuable type-strain genomes for metagenomic binning, comparative biology and taxonomic classification.</title>
        <authorList>
            <person name="Goeker M."/>
        </authorList>
    </citation>
    <scope>NUCLEOTIDE SEQUENCE [LARGE SCALE GENOMIC DNA]</scope>
    <source>
        <strain evidence="2 3">DSM 16998</strain>
    </source>
</reference>
<dbReference type="InParanoid" id="A0A4R6QHM8"/>
<dbReference type="InterPro" id="IPR036390">
    <property type="entry name" value="WH_DNA-bd_sf"/>
</dbReference>
<dbReference type="Pfam" id="PF02082">
    <property type="entry name" value="Rrf2"/>
    <property type="match status" value="1"/>
</dbReference>
<comment type="caution">
    <text evidence="2">The sequence shown here is derived from an EMBL/GenBank/DDBJ whole genome shotgun (WGS) entry which is preliminary data.</text>
</comment>
<dbReference type="OrthoDB" id="9795923at2"/>
<gene>
    <name evidence="2" type="ORF">DES47_10922</name>
</gene>
<keyword evidence="1" id="KW-0238">DNA-binding</keyword>
<dbReference type="PANTHER" id="PTHR33221">
    <property type="entry name" value="WINGED HELIX-TURN-HELIX TRANSCRIPTIONAL REGULATOR, RRF2 FAMILY"/>
    <property type="match status" value="1"/>
</dbReference>
<dbReference type="InterPro" id="IPR000944">
    <property type="entry name" value="Tscrpt_reg_Rrf2"/>
</dbReference>
<dbReference type="InterPro" id="IPR036388">
    <property type="entry name" value="WH-like_DNA-bd_sf"/>
</dbReference>
<dbReference type="EMBL" id="SNXS01000009">
    <property type="protein sequence ID" value="TDP62042.1"/>
    <property type="molecule type" value="Genomic_DNA"/>
</dbReference>
<dbReference type="AlphaFoldDB" id="A0A4R6QHM8"/>
<evidence type="ECO:0000313" key="3">
    <source>
        <dbReference type="Proteomes" id="UP000295361"/>
    </source>
</evidence>
<dbReference type="RefSeq" id="WP_133703236.1">
    <property type="nucleotide sequence ID" value="NZ_SNXS01000009.1"/>
</dbReference>
<proteinExistence type="predicted"/>
<dbReference type="GO" id="GO:0003677">
    <property type="term" value="F:DNA binding"/>
    <property type="evidence" value="ECO:0007669"/>
    <property type="project" value="UniProtKB-KW"/>
</dbReference>
<name>A0A4R6QHM8_9BURK</name>
<dbReference type="GO" id="GO:0003700">
    <property type="term" value="F:DNA-binding transcription factor activity"/>
    <property type="evidence" value="ECO:0007669"/>
    <property type="project" value="TreeGrafter"/>
</dbReference>
<organism evidence="2 3">
    <name type="scientific">Roseateles toxinivorans</name>
    <dbReference type="NCBI Taxonomy" id="270368"/>
    <lineage>
        <taxon>Bacteria</taxon>
        <taxon>Pseudomonadati</taxon>
        <taxon>Pseudomonadota</taxon>
        <taxon>Betaproteobacteria</taxon>
        <taxon>Burkholderiales</taxon>
        <taxon>Sphaerotilaceae</taxon>
        <taxon>Roseateles</taxon>
    </lineage>
</organism>
<dbReference type="GO" id="GO:0005829">
    <property type="term" value="C:cytosol"/>
    <property type="evidence" value="ECO:0007669"/>
    <property type="project" value="TreeGrafter"/>
</dbReference>
<evidence type="ECO:0000313" key="2">
    <source>
        <dbReference type="EMBL" id="TDP62042.1"/>
    </source>
</evidence>
<protein>
    <submittedName>
        <fullName evidence="2">BadM/Rrf2 family transcriptional regulator</fullName>
    </submittedName>
</protein>
<dbReference type="SUPFAM" id="SSF46785">
    <property type="entry name" value="Winged helix' DNA-binding domain"/>
    <property type="match status" value="1"/>
</dbReference>
<dbReference type="PROSITE" id="PS51197">
    <property type="entry name" value="HTH_RRF2_2"/>
    <property type="match status" value="1"/>
</dbReference>